<evidence type="ECO:0000256" key="3">
    <source>
        <dbReference type="ARBA" id="ARBA00022448"/>
    </source>
</evidence>
<comment type="caution">
    <text evidence="11">The sequence shown here is derived from an EMBL/GenBank/DDBJ whole genome shotgun (WGS) entry which is preliminary data.</text>
</comment>
<evidence type="ECO:0000313" key="12">
    <source>
        <dbReference type="Proteomes" id="UP001345963"/>
    </source>
</evidence>
<evidence type="ECO:0000256" key="1">
    <source>
        <dbReference type="ARBA" id="ARBA00004299"/>
    </source>
</evidence>
<evidence type="ECO:0000256" key="9">
    <source>
        <dbReference type="ARBA" id="ARBA00025471"/>
    </source>
</evidence>
<keyword evidence="8" id="KW-0968">Cytoplasmic vesicle</keyword>
<keyword evidence="4" id="KW-0963">Cytoplasm</keyword>
<evidence type="ECO:0000313" key="11">
    <source>
        <dbReference type="EMBL" id="MED6254890.1"/>
    </source>
</evidence>
<dbReference type="PANTHER" id="PTHR13923:SF23">
    <property type="entry name" value="PROTEIN TRANSPORT PROTEIN SEC31A"/>
    <property type="match status" value="1"/>
</dbReference>
<sequence length="145" mass="16023">MLDSVRYLFSVLSFLVLVPLFQISNSFGNMDPFGTGQTLPPLQLPQTTTTPTTVNPLKKPPKWICRPVGASFAFGGKLVSMENTKPQQHTSHVVHISQVVTETAFLERSSQLQATLSSGSFVDFCQEKISAAGNEFERTVWSFLK</sequence>
<feature type="chain" id="PRO_5046080459" evidence="10">
    <location>
        <begin position="27"/>
        <end position="145"/>
    </location>
</feature>
<organism evidence="11 12">
    <name type="scientific">Ataeniobius toweri</name>
    <dbReference type="NCBI Taxonomy" id="208326"/>
    <lineage>
        <taxon>Eukaryota</taxon>
        <taxon>Metazoa</taxon>
        <taxon>Chordata</taxon>
        <taxon>Craniata</taxon>
        <taxon>Vertebrata</taxon>
        <taxon>Euteleostomi</taxon>
        <taxon>Actinopterygii</taxon>
        <taxon>Neopterygii</taxon>
        <taxon>Teleostei</taxon>
        <taxon>Neoteleostei</taxon>
        <taxon>Acanthomorphata</taxon>
        <taxon>Ovalentaria</taxon>
        <taxon>Atherinomorphae</taxon>
        <taxon>Cyprinodontiformes</taxon>
        <taxon>Goodeidae</taxon>
        <taxon>Ataeniobius</taxon>
    </lineage>
</organism>
<comment type="function">
    <text evidence="9">Component of the coat protein complex II (COPII) which promotes the formation of transport vesicles from the endoplasmic reticulum (ER). The coat has two main functions, the physical deformation of the endoplasmic reticulum membrane into vesicles and the selection of cargo molecules.</text>
</comment>
<evidence type="ECO:0000256" key="4">
    <source>
        <dbReference type="ARBA" id="ARBA00022490"/>
    </source>
</evidence>
<keyword evidence="3" id="KW-0813">Transport</keyword>
<dbReference type="Gene3D" id="1.25.40.1030">
    <property type="match status" value="1"/>
</dbReference>
<keyword evidence="12" id="KW-1185">Reference proteome</keyword>
<reference evidence="11 12" key="1">
    <citation type="submission" date="2021-07" db="EMBL/GenBank/DDBJ databases">
        <authorList>
            <person name="Palmer J.M."/>
        </authorList>
    </citation>
    <scope>NUCLEOTIDE SEQUENCE [LARGE SCALE GENOMIC DNA]</scope>
    <source>
        <strain evidence="11 12">AT_MEX2019</strain>
        <tissue evidence="11">Muscle</tissue>
    </source>
</reference>
<evidence type="ECO:0000256" key="7">
    <source>
        <dbReference type="ARBA" id="ARBA00023136"/>
    </source>
</evidence>
<keyword evidence="5" id="KW-0853">WD repeat</keyword>
<evidence type="ECO:0000256" key="8">
    <source>
        <dbReference type="ARBA" id="ARBA00023329"/>
    </source>
</evidence>
<dbReference type="Proteomes" id="UP001345963">
    <property type="component" value="Unassembled WGS sequence"/>
</dbReference>
<feature type="non-terminal residue" evidence="11">
    <location>
        <position position="145"/>
    </location>
</feature>
<feature type="signal peptide" evidence="10">
    <location>
        <begin position="1"/>
        <end position="26"/>
    </location>
</feature>
<dbReference type="InterPro" id="IPR040251">
    <property type="entry name" value="SEC31-like"/>
</dbReference>
<gene>
    <name evidence="11" type="primary">SEC31A</name>
    <name evidence="11" type="ORF">ATANTOWER_001633</name>
</gene>
<name>A0ABU7BZB1_9TELE</name>
<keyword evidence="10" id="KW-0732">Signal</keyword>
<keyword evidence="6" id="KW-0677">Repeat</keyword>
<evidence type="ECO:0000256" key="5">
    <source>
        <dbReference type="ARBA" id="ARBA00022574"/>
    </source>
</evidence>
<evidence type="ECO:0000256" key="10">
    <source>
        <dbReference type="SAM" id="SignalP"/>
    </source>
</evidence>
<comment type="subcellular location">
    <subcellularLocation>
        <location evidence="1">Cytoplasmic vesicle</location>
        <location evidence="1">COPII-coated vesicle membrane</location>
        <topology evidence="1">Peripheral membrane protein</topology>
        <orientation evidence="1">Cytoplasmic side</orientation>
    </subcellularLocation>
    <subcellularLocation>
        <location evidence="2">Endoplasmic reticulum membrane</location>
        <topology evidence="2">Peripheral membrane protein</topology>
    </subcellularLocation>
</comment>
<proteinExistence type="predicted"/>
<dbReference type="EMBL" id="JAHUTI010070009">
    <property type="protein sequence ID" value="MED6254890.1"/>
    <property type="molecule type" value="Genomic_DNA"/>
</dbReference>
<dbReference type="PANTHER" id="PTHR13923">
    <property type="entry name" value="SEC31-RELATED PROTEIN"/>
    <property type="match status" value="1"/>
</dbReference>
<accession>A0ABU7BZB1</accession>
<evidence type="ECO:0000256" key="6">
    <source>
        <dbReference type="ARBA" id="ARBA00022737"/>
    </source>
</evidence>
<protein>
    <submittedName>
        <fullName evidence="11">Protein transport protein Sec31A</fullName>
    </submittedName>
</protein>
<evidence type="ECO:0000256" key="2">
    <source>
        <dbReference type="ARBA" id="ARBA00004406"/>
    </source>
</evidence>
<keyword evidence="7" id="KW-0472">Membrane</keyword>